<protein>
    <submittedName>
        <fullName evidence="1">Uncharacterized protein</fullName>
    </submittedName>
</protein>
<name>A0ACC0FFL0_9ERIC</name>
<proteinExistence type="predicted"/>
<reference evidence="1 2" key="1">
    <citation type="journal article" date="2022" name="Plant J.">
        <title>Chromosome-level genome of Camellia lanceoleosa provides a valuable resource for understanding genome evolution and self-incompatibility.</title>
        <authorList>
            <person name="Gong W."/>
            <person name="Xiao S."/>
            <person name="Wang L."/>
            <person name="Liao Z."/>
            <person name="Chang Y."/>
            <person name="Mo W."/>
            <person name="Hu G."/>
            <person name="Li W."/>
            <person name="Zhao G."/>
            <person name="Zhu H."/>
            <person name="Hu X."/>
            <person name="Ji K."/>
            <person name="Xiang X."/>
            <person name="Song Q."/>
            <person name="Yuan D."/>
            <person name="Jin S."/>
            <person name="Zhang L."/>
        </authorList>
    </citation>
    <scope>NUCLEOTIDE SEQUENCE [LARGE SCALE GENOMIC DNA]</scope>
    <source>
        <strain evidence="1">SQ_2022a</strain>
    </source>
</reference>
<organism evidence="1 2">
    <name type="scientific">Camellia lanceoleosa</name>
    <dbReference type="NCBI Taxonomy" id="1840588"/>
    <lineage>
        <taxon>Eukaryota</taxon>
        <taxon>Viridiplantae</taxon>
        <taxon>Streptophyta</taxon>
        <taxon>Embryophyta</taxon>
        <taxon>Tracheophyta</taxon>
        <taxon>Spermatophyta</taxon>
        <taxon>Magnoliopsida</taxon>
        <taxon>eudicotyledons</taxon>
        <taxon>Gunneridae</taxon>
        <taxon>Pentapetalae</taxon>
        <taxon>asterids</taxon>
        <taxon>Ericales</taxon>
        <taxon>Theaceae</taxon>
        <taxon>Camellia</taxon>
    </lineage>
</organism>
<evidence type="ECO:0000313" key="2">
    <source>
        <dbReference type="Proteomes" id="UP001060215"/>
    </source>
</evidence>
<dbReference type="EMBL" id="CM045772">
    <property type="protein sequence ID" value="KAI7986993.1"/>
    <property type="molecule type" value="Genomic_DNA"/>
</dbReference>
<evidence type="ECO:0000313" key="1">
    <source>
        <dbReference type="EMBL" id="KAI7986993.1"/>
    </source>
</evidence>
<sequence length="265" mass="29900">MDMAVCNSCNPTLRSHIFLCSFFFSYFVIALYYFPLHANALSFNITNINQMFSDVNTIGAASFSNDSIQITPNKVTKAGQATYKDPFHLWDKAFGTLMDFNTYFLFVVDSEGNSIFADGLTFFLIPHDDPISYNLGGCMGLPITETDPPTWTSFVAVEFDTSQNRWDTSKTHVGININSLTSNKTAKWDPNITYGKENEAWISYNSSSKNLSVVFTGYVNNEKITNSLSFLVDLRDYLTEWVRIGFSAATASYSEKHIIKSWSFN</sequence>
<comment type="caution">
    <text evidence="1">The sequence shown here is derived from an EMBL/GenBank/DDBJ whole genome shotgun (WGS) entry which is preliminary data.</text>
</comment>
<dbReference type="Proteomes" id="UP001060215">
    <property type="component" value="Chromosome 15"/>
</dbReference>
<keyword evidence="2" id="KW-1185">Reference proteome</keyword>
<gene>
    <name evidence="1" type="ORF">LOK49_LG14G01481</name>
</gene>
<accession>A0ACC0FFL0</accession>